<dbReference type="Pfam" id="PF08681">
    <property type="entry name" value="TacA1"/>
    <property type="match status" value="1"/>
</dbReference>
<evidence type="ECO:0000313" key="7">
    <source>
        <dbReference type="EMBL" id="VFJ44152.1"/>
    </source>
</evidence>
<evidence type="ECO:0000256" key="3">
    <source>
        <dbReference type="ARBA" id="ARBA00023015"/>
    </source>
</evidence>
<keyword evidence="2" id="KW-1277">Toxin-antitoxin system</keyword>
<evidence type="ECO:0000256" key="5">
    <source>
        <dbReference type="ARBA" id="ARBA00023163"/>
    </source>
</evidence>
<evidence type="ECO:0000256" key="6">
    <source>
        <dbReference type="ARBA" id="ARBA00049988"/>
    </source>
</evidence>
<evidence type="ECO:0000256" key="4">
    <source>
        <dbReference type="ARBA" id="ARBA00023125"/>
    </source>
</evidence>
<gene>
    <name evidence="8" type="ORF">BECKDK2373B_GA0170837_104828</name>
    <name evidence="7" type="ORF">BECKDK2373C_GA0170839_100772</name>
</gene>
<evidence type="ECO:0000313" key="8">
    <source>
        <dbReference type="EMBL" id="VFJ54791.1"/>
    </source>
</evidence>
<dbReference type="AlphaFoldDB" id="A0A450RY39"/>
<dbReference type="PANTHER" id="PTHR35401">
    <property type="entry name" value="COPG FAMILY HELIX-TURN-HELIX PROTEIN-RELATED-RELATED"/>
    <property type="match status" value="1"/>
</dbReference>
<dbReference type="EMBL" id="CAADEX010000048">
    <property type="protein sequence ID" value="VFJ54791.1"/>
    <property type="molecule type" value="Genomic_DNA"/>
</dbReference>
<dbReference type="InterPro" id="IPR010985">
    <property type="entry name" value="Ribbon_hlx_hlx"/>
</dbReference>
<evidence type="ECO:0000256" key="2">
    <source>
        <dbReference type="ARBA" id="ARBA00022649"/>
    </source>
</evidence>
<keyword evidence="3" id="KW-0805">Transcription regulation</keyword>
<organism evidence="7">
    <name type="scientific">Candidatus Kentrum sp. DK</name>
    <dbReference type="NCBI Taxonomy" id="2126562"/>
    <lineage>
        <taxon>Bacteria</taxon>
        <taxon>Pseudomonadati</taxon>
        <taxon>Pseudomonadota</taxon>
        <taxon>Gammaproteobacteria</taxon>
        <taxon>Candidatus Kentrum</taxon>
    </lineage>
</organism>
<name>A0A450RY39_9GAMM</name>
<sequence length="95" mass="10459">MSLVAAKSERIDIRTDPVVKDLLQRAAVAAHKSVSEFLLHAGLDAAREALSGRQIFSLDEDGWDAFQAALERPVSDKPRLRRLLSEPGILDLPRA</sequence>
<accession>A0A450RY39</accession>
<keyword evidence="4" id="KW-0238">DNA-binding</keyword>
<dbReference type="EMBL" id="CAADEY010000007">
    <property type="protein sequence ID" value="VFJ44152.1"/>
    <property type="molecule type" value="Genomic_DNA"/>
</dbReference>
<dbReference type="Gene3D" id="1.20.5.780">
    <property type="entry name" value="Single helix bin"/>
    <property type="match status" value="1"/>
</dbReference>
<reference evidence="7" key="1">
    <citation type="submission" date="2019-02" db="EMBL/GenBank/DDBJ databases">
        <authorList>
            <person name="Gruber-Vodicka R. H."/>
            <person name="Seah K. B. B."/>
        </authorList>
    </citation>
    <scope>NUCLEOTIDE SEQUENCE</scope>
    <source>
        <strain evidence="7">BECK_DK161</strain>
        <strain evidence="8">BECK_DK47</strain>
    </source>
</reference>
<dbReference type="SUPFAM" id="SSF47598">
    <property type="entry name" value="Ribbon-helix-helix"/>
    <property type="match status" value="1"/>
</dbReference>
<dbReference type="GO" id="GO:0003677">
    <property type="term" value="F:DNA binding"/>
    <property type="evidence" value="ECO:0007669"/>
    <property type="project" value="UniProtKB-KW"/>
</dbReference>
<dbReference type="GO" id="GO:0006355">
    <property type="term" value="P:regulation of DNA-templated transcription"/>
    <property type="evidence" value="ECO:0007669"/>
    <property type="project" value="InterPro"/>
</dbReference>
<comment type="similarity">
    <text evidence="6">Belongs to the TacA antitoxin family.</text>
</comment>
<keyword evidence="1" id="KW-0678">Repressor</keyword>
<keyword evidence="5" id="KW-0804">Transcription</keyword>
<protein>
    <submittedName>
        <fullName evidence="7">Uncharacterized conserved protein, DUF1778 family</fullName>
    </submittedName>
</protein>
<evidence type="ECO:0000256" key="1">
    <source>
        <dbReference type="ARBA" id="ARBA00022491"/>
    </source>
</evidence>
<proteinExistence type="inferred from homology"/>
<dbReference type="InterPro" id="IPR014795">
    <property type="entry name" value="TacA_1-like"/>
</dbReference>
<dbReference type="PANTHER" id="PTHR35401:SF1">
    <property type="entry name" value="CYTOPLASMIC PROTEIN"/>
    <property type="match status" value="1"/>
</dbReference>